<evidence type="ECO:0000313" key="2">
    <source>
        <dbReference type="Proteomes" id="UP000054166"/>
    </source>
</evidence>
<dbReference type="AlphaFoldDB" id="A0A0C3EJ49"/>
<dbReference type="InParanoid" id="A0A0C3EJ49"/>
<name>A0A0C3EJ49_PILCF</name>
<dbReference type="Proteomes" id="UP000054166">
    <property type="component" value="Unassembled WGS sequence"/>
</dbReference>
<evidence type="ECO:0000313" key="1">
    <source>
        <dbReference type="EMBL" id="KIM72620.1"/>
    </source>
</evidence>
<proteinExistence type="predicted"/>
<dbReference type="EMBL" id="KN833118">
    <property type="protein sequence ID" value="KIM72620.1"/>
    <property type="molecule type" value="Genomic_DNA"/>
</dbReference>
<gene>
    <name evidence="1" type="ORF">PILCRDRAFT_739084</name>
</gene>
<reference evidence="1 2" key="1">
    <citation type="submission" date="2014-04" db="EMBL/GenBank/DDBJ databases">
        <authorList>
            <consortium name="DOE Joint Genome Institute"/>
            <person name="Kuo A."/>
            <person name="Tarkka M."/>
            <person name="Buscot F."/>
            <person name="Kohler A."/>
            <person name="Nagy L.G."/>
            <person name="Floudas D."/>
            <person name="Copeland A."/>
            <person name="Barry K.W."/>
            <person name="Cichocki N."/>
            <person name="Veneault-Fourrey C."/>
            <person name="LaButti K."/>
            <person name="Lindquist E.A."/>
            <person name="Lipzen A."/>
            <person name="Lundell T."/>
            <person name="Morin E."/>
            <person name="Murat C."/>
            <person name="Sun H."/>
            <person name="Tunlid A."/>
            <person name="Henrissat B."/>
            <person name="Grigoriev I.V."/>
            <person name="Hibbett D.S."/>
            <person name="Martin F."/>
            <person name="Nordberg H.P."/>
            <person name="Cantor M.N."/>
            <person name="Hua S.X."/>
        </authorList>
    </citation>
    <scope>NUCLEOTIDE SEQUENCE [LARGE SCALE GENOMIC DNA]</scope>
    <source>
        <strain evidence="1 2">F 1598</strain>
    </source>
</reference>
<protein>
    <submittedName>
        <fullName evidence="1">Uncharacterized protein</fullName>
    </submittedName>
</protein>
<reference evidence="2" key="2">
    <citation type="submission" date="2015-01" db="EMBL/GenBank/DDBJ databases">
        <title>Evolutionary Origins and Diversification of the Mycorrhizal Mutualists.</title>
        <authorList>
            <consortium name="DOE Joint Genome Institute"/>
            <consortium name="Mycorrhizal Genomics Consortium"/>
            <person name="Kohler A."/>
            <person name="Kuo A."/>
            <person name="Nagy L.G."/>
            <person name="Floudas D."/>
            <person name="Copeland A."/>
            <person name="Barry K.W."/>
            <person name="Cichocki N."/>
            <person name="Veneault-Fourrey C."/>
            <person name="LaButti K."/>
            <person name="Lindquist E.A."/>
            <person name="Lipzen A."/>
            <person name="Lundell T."/>
            <person name="Morin E."/>
            <person name="Murat C."/>
            <person name="Riley R."/>
            <person name="Ohm R."/>
            <person name="Sun H."/>
            <person name="Tunlid A."/>
            <person name="Henrissat B."/>
            <person name="Grigoriev I.V."/>
            <person name="Hibbett D.S."/>
            <person name="Martin F."/>
        </authorList>
    </citation>
    <scope>NUCLEOTIDE SEQUENCE [LARGE SCALE GENOMIC DNA]</scope>
    <source>
        <strain evidence="2">F 1598</strain>
    </source>
</reference>
<accession>A0A0C3EJ49</accession>
<organism evidence="1 2">
    <name type="scientific">Piloderma croceum (strain F 1598)</name>
    <dbReference type="NCBI Taxonomy" id="765440"/>
    <lineage>
        <taxon>Eukaryota</taxon>
        <taxon>Fungi</taxon>
        <taxon>Dikarya</taxon>
        <taxon>Basidiomycota</taxon>
        <taxon>Agaricomycotina</taxon>
        <taxon>Agaricomycetes</taxon>
        <taxon>Agaricomycetidae</taxon>
        <taxon>Atheliales</taxon>
        <taxon>Atheliaceae</taxon>
        <taxon>Piloderma</taxon>
    </lineage>
</organism>
<keyword evidence="2" id="KW-1185">Reference proteome</keyword>
<sequence>MREVTGVLDGVTGSLQNVKPILGPLSSSRRSRALYQWLHPHRTSCTRGALTPNPSAARKFSAPMLCLWRPEGSKPWASRGFGTSHNPFTAQRVLYFCQSQFNPSIYRIANTGI</sequence>
<dbReference type="HOGENOM" id="CLU_2134489_0_0_1"/>